<evidence type="ECO:0000313" key="3">
    <source>
        <dbReference type="Proteomes" id="UP000607311"/>
    </source>
</evidence>
<evidence type="ECO:0000313" key="2">
    <source>
        <dbReference type="EMBL" id="GIJ33766.1"/>
    </source>
</evidence>
<name>A0A9W5URK9_9ACTN</name>
<feature type="region of interest" description="Disordered" evidence="1">
    <location>
        <begin position="56"/>
        <end position="76"/>
    </location>
</feature>
<dbReference type="AlphaFoldDB" id="A0A9W5URK9"/>
<dbReference type="EMBL" id="BOPD01000016">
    <property type="protein sequence ID" value="GIJ33766.1"/>
    <property type="molecule type" value="Genomic_DNA"/>
</dbReference>
<gene>
    <name evidence="2" type="ORF">Vse01_29140</name>
</gene>
<protein>
    <submittedName>
        <fullName evidence="2">Uncharacterized protein</fullName>
    </submittedName>
</protein>
<accession>A0A9W5URK9</accession>
<keyword evidence="3" id="KW-1185">Reference proteome</keyword>
<dbReference type="Proteomes" id="UP000607311">
    <property type="component" value="Unassembled WGS sequence"/>
</dbReference>
<comment type="caution">
    <text evidence="2">The sequence shown here is derived from an EMBL/GenBank/DDBJ whole genome shotgun (WGS) entry which is preliminary data.</text>
</comment>
<proteinExistence type="predicted"/>
<sequence>MPSGTGAVDTPDGAGAFVAVSGSADAAAAQRASATDGILVLIFDLDDGPLLGGAHAKRQKHRAAPMRATNVRCHDL</sequence>
<organism evidence="2 3">
    <name type="scientific">Micromonospora sediminimaris</name>
    <dbReference type="NCBI Taxonomy" id="547162"/>
    <lineage>
        <taxon>Bacteria</taxon>
        <taxon>Bacillati</taxon>
        <taxon>Actinomycetota</taxon>
        <taxon>Actinomycetes</taxon>
        <taxon>Micromonosporales</taxon>
        <taxon>Micromonosporaceae</taxon>
        <taxon>Micromonospora</taxon>
    </lineage>
</organism>
<reference evidence="2" key="1">
    <citation type="submission" date="2021-01" db="EMBL/GenBank/DDBJ databases">
        <title>Whole genome shotgun sequence of Verrucosispora sediminis NBRC 107745.</title>
        <authorList>
            <person name="Komaki H."/>
            <person name="Tamura T."/>
        </authorList>
    </citation>
    <scope>NUCLEOTIDE SEQUENCE</scope>
    <source>
        <strain evidence="2">NBRC 107745</strain>
    </source>
</reference>
<evidence type="ECO:0000256" key="1">
    <source>
        <dbReference type="SAM" id="MobiDB-lite"/>
    </source>
</evidence>